<dbReference type="InterPro" id="IPR008949">
    <property type="entry name" value="Isoprenoid_synthase_dom_sf"/>
</dbReference>
<dbReference type="Pfam" id="PF19086">
    <property type="entry name" value="Terpene_syn_C_2"/>
    <property type="match status" value="1"/>
</dbReference>
<dbReference type="Proteomes" id="UP001551482">
    <property type="component" value="Unassembled WGS sequence"/>
</dbReference>
<dbReference type="RefSeq" id="WP_358348557.1">
    <property type="nucleotide sequence ID" value="NZ_JBEZFP010000005.1"/>
</dbReference>
<keyword evidence="2" id="KW-1185">Reference proteome</keyword>
<name>A0ABV3DC26_9ACTN</name>
<evidence type="ECO:0000313" key="1">
    <source>
        <dbReference type="EMBL" id="MEU8132529.1"/>
    </source>
</evidence>
<proteinExistence type="predicted"/>
<gene>
    <name evidence="1" type="ORF">AB0C36_03385</name>
</gene>
<reference evidence="1 2" key="1">
    <citation type="submission" date="2024-06" db="EMBL/GenBank/DDBJ databases">
        <title>The Natural Products Discovery Center: Release of the First 8490 Sequenced Strains for Exploring Actinobacteria Biosynthetic Diversity.</title>
        <authorList>
            <person name="Kalkreuter E."/>
            <person name="Kautsar S.A."/>
            <person name="Yang D."/>
            <person name="Bader C.D."/>
            <person name="Teijaro C.N."/>
            <person name="Fluegel L."/>
            <person name="Davis C.M."/>
            <person name="Simpson J.R."/>
            <person name="Lauterbach L."/>
            <person name="Steele A.D."/>
            <person name="Gui C."/>
            <person name="Meng S."/>
            <person name="Li G."/>
            <person name="Viehrig K."/>
            <person name="Ye F."/>
            <person name="Su P."/>
            <person name="Kiefer A.F."/>
            <person name="Nichols A."/>
            <person name="Cepeda A.J."/>
            <person name="Yan W."/>
            <person name="Fan B."/>
            <person name="Jiang Y."/>
            <person name="Adhikari A."/>
            <person name="Zheng C.-J."/>
            <person name="Schuster L."/>
            <person name="Cowan T.M."/>
            <person name="Smanski M.J."/>
            <person name="Chevrette M.G."/>
            <person name="De Carvalho L.P.S."/>
            <person name="Shen B."/>
        </authorList>
    </citation>
    <scope>NUCLEOTIDE SEQUENCE [LARGE SCALE GENOMIC DNA]</scope>
    <source>
        <strain evidence="1 2">NPDC048946</strain>
    </source>
</reference>
<dbReference type="Gene3D" id="1.10.600.10">
    <property type="entry name" value="Farnesyl Diphosphate Synthase"/>
    <property type="match status" value="1"/>
</dbReference>
<dbReference type="SUPFAM" id="SSF48576">
    <property type="entry name" value="Terpenoid synthases"/>
    <property type="match status" value="1"/>
</dbReference>
<evidence type="ECO:0000313" key="2">
    <source>
        <dbReference type="Proteomes" id="UP001551482"/>
    </source>
</evidence>
<organism evidence="1 2">
    <name type="scientific">Streptodolium elevatio</name>
    <dbReference type="NCBI Taxonomy" id="3157996"/>
    <lineage>
        <taxon>Bacteria</taxon>
        <taxon>Bacillati</taxon>
        <taxon>Actinomycetota</taxon>
        <taxon>Actinomycetes</taxon>
        <taxon>Kitasatosporales</taxon>
        <taxon>Streptomycetaceae</taxon>
        <taxon>Streptodolium</taxon>
    </lineage>
</organism>
<dbReference type="EMBL" id="JBEZFP010000005">
    <property type="protein sequence ID" value="MEU8132529.1"/>
    <property type="molecule type" value="Genomic_DNA"/>
</dbReference>
<comment type="caution">
    <text evidence="1">The sequence shown here is derived from an EMBL/GenBank/DDBJ whole genome shotgun (WGS) entry which is preliminary data.</text>
</comment>
<accession>A0ABV3DC26</accession>
<sequence>MPRGDVDSLVTEAMTHVGTRCPRVEPHPEGGTVADETRAWAQRMGLHALGEGGEVDRTHPAVPVAEVMRDAPIGVLRVGALFATWLAVLADRAETVGWDADYCASLVSVLKDGYTTGADALHLALTDIYERIVAADGAGLLPELADALARHTVAACREQQWLAADTSPGLAEFLDNRVDRTAVPMLTVLHRLDPALGGPGGPIAEGVPPLDELAGLLVGVDEDLAGYPRAIETGARLSLVPVLMREYGHSVPTAFQSATVLFGAWRTQLDHGVRELHRILGVAPATLRQAEAAAEWVGALHRRNAARHDALAASHITARTVPVG</sequence>
<protein>
    <submittedName>
        <fullName evidence="1">Terpene synthase family protein</fullName>
    </submittedName>
</protein>